<proteinExistence type="predicted"/>
<keyword evidence="1" id="KW-0472">Membrane</keyword>
<evidence type="ECO:0000313" key="3">
    <source>
        <dbReference type="Proteomes" id="UP001483337"/>
    </source>
</evidence>
<dbReference type="EMBL" id="CP150886">
    <property type="protein sequence ID" value="WZB88980.1"/>
    <property type="molecule type" value="Genomic_DNA"/>
</dbReference>
<protein>
    <submittedName>
        <fullName evidence="2">DUF1449 domain-containing protein</fullName>
    </submittedName>
</protein>
<feature type="transmembrane region" description="Helical" evidence="1">
    <location>
        <begin position="78"/>
        <end position="96"/>
    </location>
</feature>
<evidence type="ECO:0000313" key="2">
    <source>
        <dbReference type="EMBL" id="WZB88980.1"/>
    </source>
</evidence>
<keyword evidence="1" id="KW-1133">Transmembrane helix</keyword>
<keyword evidence="1" id="KW-0812">Transmembrane</keyword>
<dbReference type="RefSeq" id="WP_353931885.1">
    <property type="nucleotide sequence ID" value="NZ_CP150886.1"/>
</dbReference>
<name>A0ABZ2UXC6_9CYAN</name>
<keyword evidence="3" id="KW-1185">Reference proteome</keyword>
<evidence type="ECO:0000256" key="1">
    <source>
        <dbReference type="SAM" id="Phobius"/>
    </source>
</evidence>
<organism evidence="2 3">
    <name type="scientific">Okeanomitos corallinicola TIOX110</name>
    <dbReference type="NCBI Taxonomy" id="3133117"/>
    <lineage>
        <taxon>Bacteria</taxon>
        <taxon>Bacillati</taxon>
        <taxon>Cyanobacteriota</taxon>
        <taxon>Cyanophyceae</taxon>
        <taxon>Nostocales</taxon>
        <taxon>Aphanizomenonaceae</taxon>
        <taxon>Okeanomitos</taxon>
    </lineage>
</organism>
<dbReference type="InterPro" id="IPR012340">
    <property type="entry name" value="NA-bd_OB-fold"/>
</dbReference>
<gene>
    <name evidence="2" type="ORF">WJM97_04680</name>
</gene>
<reference evidence="2 3" key="1">
    <citation type="submission" date="2024-04" db="EMBL/GenBank/DDBJ databases">
        <title>Okeanomitos corallinicola gen. &amp; sp. nov. (Nostocales, Cyanobacteria), a new toxic marine heterocyst-forming cyanobacterium from a coral reef.</title>
        <authorList>
            <person name="Li H."/>
            <person name="Li R."/>
            <person name="Kang J."/>
            <person name="Hii K.S."/>
            <person name="Mohamed H.F."/>
            <person name="Xu X."/>
            <person name="Luo Z."/>
        </authorList>
    </citation>
    <scope>NUCLEOTIDE SEQUENCE [LARGE SCALE GENOMIC DNA]</scope>
    <source>
        <strain evidence="2 3">TIOX110</strain>
    </source>
</reference>
<sequence length="237" mass="26148">MLIKIPAKEYLAGENMLFSPANLPYWIFLATGIILFLLMILIGGDSELDTDADLDIEANIDLGFGELLAWAGIGKAPLILMLATDLSLWGVIGWMLNVWWGGSNQNQPFSLIAIAIFLISLIISLFLGKLIAKPISKMFAEFSEDASSDRLIGCIGTVSSVYIPAENINKIGQVDIFDSKGNFLTLNAVIPEWATIAPQRGEKVIVLEIKQQNYLVIAKDSVDEEHWLNNSESKYQN</sequence>
<dbReference type="Gene3D" id="2.40.50.140">
    <property type="entry name" value="Nucleic acid-binding proteins"/>
    <property type="match status" value="1"/>
</dbReference>
<feature type="transmembrane region" description="Helical" evidence="1">
    <location>
        <begin position="108"/>
        <end position="128"/>
    </location>
</feature>
<accession>A0ABZ2UXC6</accession>
<feature type="transmembrane region" description="Helical" evidence="1">
    <location>
        <begin position="23"/>
        <end position="42"/>
    </location>
</feature>
<dbReference type="Proteomes" id="UP001483337">
    <property type="component" value="Chromosome"/>
</dbReference>